<dbReference type="InterPro" id="IPR036322">
    <property type="entry name" value="WD40_repeat_dom_sf"/>
</dbReference>
<comment type="similarity">
    <text evidence="2">Belongs to the WD repeat SEC13 family.</text>
</comment>
<dbReference type="Proteomes" id="UP000094236">
    <property type="component" value="Unassembled WGS sequence"/>
</dbReference>
<dbReference type="PROSITE" id="PS50294">
    <property type="entry name" value="WD_REPEATS_REGION"/>
    <property type="match status" value="1"/>
</dbReference>
<dbReference type="PANTHER" id="PTHR11024">
    <property type="entry name" value="NUCLEAR PORE COMPLEX PROTEIN SEC13 / SEH1 FAMILY MEMBER"/>
    <property type="match status" value="1"/>
</dbReference>
<feature type="repeat" description="WD" evidence="12">
    <location>
        <begin position="10"/>
        <end position="44"/>
    </location>
</feature>
<accession>A0A1E4TP29</accession>
<organism evidence="14 15">
    <name type="scientific">Pachysolen tannophilus NRRL Y-2460</name>
    <dbReference type="NCBI Taxonomy" id="669874"/>
    <lineage>
        <taxon>Eukaryota</taxon>
        <taxon>Fungi</taxon>
        <taxon>Dikarya</taxon>
        <taxon>Ascomycota</taxon>
        <taxon>Saccharomycotina</taxon>
        <taxon>Pichiomycetes</taxon>
        <taxon>Pachysolenaceae</taxon>
        <taxon>Pachysolen</taxon>
    </lineage>
</organism>
<evidence type="ECO:0000256" key="1">
    <source>
        <dbReference type="ARBA" id="ARBA00004567"/>
    </source>
</evidence>
<keyword evidence="4 12" id="KW-0853">WD repeat</keyword>
<evidence type="ECO:0000256" key="2">
    <source>
        <dbReference type="ARBA" id="ARBA00010102"/>
    </source>
</evidence>
<evidence type="ECO:0000313" key="14">
    <source>
        <dbReference type="EMBL" id="ODV93497.1"/>
    </source>
</evidence>
<keyword evidence="10" id="KW-0539">Nucleus</keyword>
<dbReference type="InterPro" id="IPR001680">
    <property type="entry name" value="WD40_rpt"/>
</dbReference>
<dbReference type="GO" id="GO:1904263">
    <property type="term" value="P:positive regulation of TORC1 signaling"/>
    <property type="evidence" value="ECO:0007669"/>
    <property type="project" value="EnsemblFungi"/>
</dbReference>
<evidence type="ECO:0000256" key="5">
    <source>
        <dbReference type="ARBA" id="ARBA00022737"/>
    </source>
</evidence>
<keyword evidence="8" id="KW-0811">Translocation</keyword>
<keyword evidence="15" id="KW-1185">Reference proteome</keyword>
<keyword evidence="5" id="KW-0677">Repeat</keyword>
<evidence type="ECO:0008006" key="16">
    <source>
        <dbReference type="Google" id="ProtNLM"/>
    </source>
</evidence>
<sequence>MMKEPIKPFATGHEELIHNVAYDFYGKQLATCSSDQHIKVFDLDPLTSTWVLNDSWKAHDSSVVKVVFASPEFGHILASISFDRTIKIWEEDFDEQNGSGRRWKKMATISDSYGPLYDISFAPSHLGLRIGTIGNDGILRVYDAIEPSDIRHWTLTNEINVLSSPPAPQLQSDFSLSWCPSRFSSEKLVVCALDQGFIYQKNKNDKFVLATQLPEHNGLIRSVSWAPSMGRYYQLIATGCKDGLVRIFKLTETIGNKSVPNDDQMDTSRDEDIEGTGSALNARNDHNNNNNNIGSGADNSLNHIHVELLSSHDDHKGEVWKVKWNLTGSILSSAGDDAKIRLWKATYSNKFQCMSVISAQQK</sequence>
<name>A0A1E4TP29_PACTA</name>
<evidence type="ECO:0000256" key="13">
    <source>
        <dbReference type="SAM" id="MobiDB-lite"/>
    </source>
</evidence>
<comment type="subcellular location">
    <subcellularLocation>
        <location evidence="11">Endomembrane system</location>
        <topology evidence="11">Peripheral membrane protein</topology>
        <orientation evidence="11">Cytoplasmic side</orientation>
    </subcellularLocation>
    <subcellularLocation>
        <location evidence="1">Nucleus</location>
        <location evidence="1">Nuclear pore complex</location>
    </subcellularLocation>
</comment>
<dbReference type="InterPro" id="IPR037363">
    <property type="entry name" value="Sec13/Seh1_fam"/>
</dbReference>
<evidence type="ECO:0000256" key="9">
    <source>
        <dbReference type="ARBA" id="ARBA00023132"/>
    </source>
</evidence>
<dbReference type="Gene3D" id="2.130.10.10">
    <property type="entry name" value="YVTN repeat-like/Quinoprotein amine dehydrogenase"/>
    <property type="match status" value="1"/>
</dbReference>
<keyword evidence="3" id="KW-0813">Transport</keyword>
<dbReference type="SMART" id="SM00320">
    <property type="entry name" value="WD40"/>
    <property type="match status" value="5"/>
</dbReference>
<evidence type="ECO:0000256" key="6">
    <source>
        <dbReference type="ARBA" id="ARBA00022816"/>
    </source>
</evidence>
<dbReference type="GO" id="GO:0034198">
    <property type="term" value="P:cellular response to amino acid starvation"/>
    <property type="evidence" value="ECO:0007669"/>
    <property type="project" value="TreeGrafter"/>
</dbReference>
<evidence type="ECO:0000256" key="4">
    <source>
        <dbReference type="ARBA" id="ARBA00022574"/>
    </source>
</evidence>
<evidence type="ECO:0000256" key="8">
    <source>
        <dbReference type="ARBA" id="ARBA00023010"/>
    </source>
</evidence>
<dbReference type="GO" id="GO:0031080">
    <property type="term" value="C:nuclear pore outer ring"/>
    <property type="evidence" value="ECO:0007669"/>
    <property type="project" value="EnsemblFungi"/>
</dbReference>
<dbReference type="AlphaFoldDB" id="A0A1E4TP29"/>
<keyword evidence="6" id="KW-0509">mRNA transport</keyword>
<protein>
    <recommendedName>
        <fullName evidence="16">Anaphase-promoting complex subunit 4 WD40 domain-containing protein</fullName>
    </recommendedName>
</protein>
<evidence type="ECO:0000256" key="10">
    <source>
        <dbReference type="ARBA" id="ARBA00023242"/>
    </source>
</evidence>
<dbReference type="GO" id="GO:0035859">
    <property type="term" value="C:Seh1-associated complex"/>
    <property type="evidence" value="ECO:0007669"/>
    <property type="project" value="EnsemblFungi"/>
</dbReference>
<dbReference type="GO" id="GO:0051028">
    <property type="term" value="P:mRNA transport"/>
    <property type="evidence" value="ECO:0007669"/>
    <property type="project" value="UniProtKB-KW"/>
</dbReference>
<evidence type="ECO:0000313" key="15">
    <source>
        <dbReference type="Proteomes" id="UP000094236"/>
    </source>
</evidence>
<feature type="repeat" description="WD" evidence="12">
    <location>
        <begin position="312"/>
        <end position="344"/>
    </location>
</feature>
<dbReference type="GO" id="GO:0015031">
    <property type="term" value="P:protein transport"/>
    <property type="evidence" value="ECO:0007669"/>
    <property type="project" value="UniProtKB-KW"/>
</dbReference>
<dbReference type="SUPFAM" id="SSF50978">
    <property type="entry name" value="WD40 repeat-like"/>
    <property type="match status" value="1"/>
</dbReference>
<evidence type="ECO:0000256" key="7">
    <source>
        <dbReference type="ARBA" id="ARBA00022927"/>
    </source>
</evidence>
<evidence type="ECO:0000256" key="12">
    <source>
        <dbReference type="PROSITE-ProRule" id="PRU00221"/>
    </source>
</evidence>
<dbReference type="GO" id="GO:0005198">
    <property type="term" value="F:structural molecule activity"/>
    <property type="evidence" value="ECO:0007669"/>
    <property type="project" value="InterPro"/>
</dbReference>
<evidence type="ECO:0000256" key="11">
    <source>
        <dbReference type="ARBA" id="ARBA00029433"/>
    </source>
</evidence>
<dbReference type="OrthoDB" id="5566198at2759"/>
<evidence type="ECO:0000256" key="3">
    <source>
        <dbReference type="ARBA" id="ARBA00022448"/>
    </source>
</evidence>
<feature type="region of interest" description="Disordered" evidence="13">
    <location>
        <begin position="259"/>
        <end position="294"/>
    </location>
</feature>
<keyword evidence="7" id="KW-0653">Protein transport</keyword>
<gene>
    <name evidence="14" type="ORF">PACTADRAFT_52073</name>
</gene>
<proteinExistence type="inferred from homology"/>
<dbReference type="STRING" id="669874.A0A1E4TP29"/>
<dbReference type="PANTHER" id="PTHR11024:SF3">
    <property type="entry name" value="NUCLEOPORIN SEH1"/>
    <property type="match status" value="1"/>
</dbReference>
<keyword evidence="9" id="KW-0906">Nuclear pore complex</keyword>
<dbReference type="EMBL" id="KV454018">
    <property type="protein sequence ID" value="ODV93497.1"/>
    <property type="molecule type" value="Genomic_DNA"/>
</dbReference>
<dbReference type="PROSITE" id="PS50082">
    <property type="entry name" value="WD_REPEATS_2"/>
    <property type="match status" value="3"/>
</dbReference>
<feature type="repeat" description="WD" evidence="12">
    <location>
        <begin position="56"/>
        <end position="90"/>
    </location>
</feature>
<dbReference type="Pfam" id="PF00400">
    <property type="entry name" value="WD40"/>
    <property type="match status" value="4"/>
</dbReference>
<reference evidence="15" key="1">
    <citation type="submission" date="2016-05" db="EMBL/GenBank/DDBJ databases">
        <title>Comparative genomics of biotechnologically important yeasts.</title>
        <authorList>
            <consortium name="DOE Joint Genome Institute"/>
            <person name="Riley R."/>
            <person name="Haridas S."/>
            <person name="Wolfe K.H."/>
            <person name="Lopes M.R."/>
            <person name="Hittinger C.T."/>
            <person name="Goker M."/>
            <person name="Salamov A."/>
            <person name="Wisecaver J."/>
            <person name="Long T.M."/>
            <person name="Aerts A.L."/>
            <person name="Barry K."/>
            <person name="Choi C."/>
            <person name="Clum A."/>
            <person name="Coughlan A.Y."/>
            <person name="Deshpande S."/>
            <person name="Douglass A.P."/>
            <person name="Hanson S.J."/>
            <person name="Klenk H.-P."/>
            <person name="Labutti K."/>
            <person name="Lapidus A."/>
            <person name="Lindquist E."/>
            <person name="Lipzen A."/>
            <person name="Meier-Kolthoff J.P."/>
            <person name="Ohm R.A."/>
            <person name="Otillar R.P."/>
            <person name="Pangilinan J."/>
            <person name="Peng Y."/>
            <person name="Rokas A."/>
            <person name="Rosa C.A."/>
            <person name="Scheuner C."/>
            <person name="Sibirny A.A."/>
            <person name="Slot J.C."/>
            <person name="Stielow J.B."/>
            <person name="Sun H."/>
            <person name="Kurtzman C.P."/>
            <person name="Blackwell M."/>
            <person name="Grigoriev I.V."/>
            <person name="Jeffries T.W."/>
        </authorList>
    </citation>
    <scope>NUCLEOTIDE SEQUENCE [LARGE SCALE GENOMIC DNA]</scope>
    <source>
        <strain evidence="15">NRRL Y-2460</strain>
    </source>
</reference>
<dbReference type="InterPro" id="IPR015943">
    <property type="entry name" value="WD40/YVTN_repeat-like_dom_sf"/>
</dbReference>
<feature type="compositionally biased region" description="Acidic residues" evidence="13">
    <location>
        <begin position="263"/>
        <end position="274"/>
    </location>
</feature>